<accession>A0A9R1D7D9</accession>
<sequence>MKNSENIDNTVESLQEEIGGALLAVALGDVRSMEFDPTYVKENAGETWDSVKEFFSDDTQKEVFENIAAEAFFETGEGTARSPLGFLRFTVRNYEEAIIVIGWQNSSTVIVTLQPDPEHIPTTIQILETTIDVKETE</sequence>
<protein>
    <submittedName>
        <fullName evidence="1">Uncharacterized protein</fullName>
    </submittedName>
</protein>
<gene>
    <name evidence="1" type="ORF">KM295_14405</name>
</gene>
<keyword evidence="2" id="KW-1185">Reference proteome</keyword>
<evidence type="ECO:0000313" key="1">
    <source>
        <dbReference type="EMBL" id="MCQ4334648.1"/>
    </source>
</evidence>
<evidence type="ECO:0000313" key="2">
    <source>
        <dbReference type="Proteomes" id="UP001139494"/>
    </source>
</evidence>
<organism evidence="1 2">
    <name type="scientific">Natronomonas aquatica</name>
    <dbReference type="NCBI Taxonomy" id="2841590"/>
    <lineage>
        <taxon>Archaea</taxon>
        <taxon>Methanobacteriati</taxon>
        <taxon>Methanobacteriota</taxon>
        <taxon>Stenosarchaea group</taxon>
        <taxon>Halobacteria</taxon>
        <taxon>Halobacteriales</taxon>
        <taxon>Natronomonadaceae</taxon>
        <taxon>Natronomonas</taxon>
    </lineage>
</organism>
<comment type="caution">
    <text evidence="1">The sequence shown here is derived from an EMBL/GenBank/DDBJ whole genome shotgun (WGS) entry which is preliminary data.</text>
</comment>
<dbReference type="RefSeq" id="WP_256030717.1">
    <property type="nucleotide sequence ID" value="NZ_JAHLKM010000031.1"/>
</dbReference>
<dbReference type="EMBL" id="JAHLKM010000031">
    <property type="protein sequence ID" value="MCQ4334648.1"/>
    <property type="molecule type" value="Genomic_DNA"/>
</dbReference>
<name>A0A9R1D7D9_9EURY</name>
<dbReference type="AlphaFoldDB" id="A0A9R1D7D9"/>
<proteinExistence type="predicted"/>
<dbReference type="Proteomes" id="UP001139494">
    <property type="component" value="Unassembled WGS sequence"/>
</dbReference>
<reference evidence="1" key="1">
    <citation type="journal article" date="2023" name="Front. Microbiol.">
        <title>Genomic-based phylogenetic and metabolic analyses of the genus Natronomonas, and description of Natronomonas aquatica sp. nov.</title>
        <authorList>
            <person name="Garcia-Roldan A."/>
            <person name="Duran-Viseras A."/>
            <person name="de la Haba R.R."/>
            <person name="Corral P."/>
            <person name="Sanchez-Porro C."/>
            <person name="Ventosa A."/>
        </authorList>
    </citation>
    <scope>NUCLEOTIDE SEQUENCE</scope>
    <source>
        <strain evidence="1">F2-12</strain>
    </source>
</reference>